<evidence type="ECO:0000256" key="2">
    <source>
        <dbReference type="ARBA" id="ARBA00022723"/>
    </source>
</evidence>
<evidence type="ECO:0000256" key="6">
    <source>
        <dbReference type="SAM" id="SignalP"/>
    </source>
</evidence>
<dbReference type="PIRSF" id="PIRSF031924">
    <property type="entry name" value="Pi-irrepressible_AP"/>
    <property type="match status" value="1"/>
</dbReference>
<dbReference type="GO" id="GO:0046872">
    <property type="term" value="F:metal ion binding"/>
    <property type="evidence" value="ECO:0007669"/>
    <property type="project" value="UniProtKB-KW"/>
</dbReference>
<dbReference type="Gene3D" id="3.40.720.10">
    <property type="entry name" value="Alkaline Phosphatase, subunit A"/>
    <property type="match status" value="1"/>
</dbReference>
<dbReference type="InterPro" id="IPR026263">
    <property type="entry name" value="Alkaline_phosphatase_prok"/>
</dbReference>
<dbReference type="PROSITE" id="PS51257">
    <property type="entry name" value="PROKAR_LIPOPROTEIN"/>
    <property type="match status" value="1"/>
</dbReference>
<evidence type="ECO:0000256" key="3">
    <source>
        <dbReference type="ARBA" id="ARBA00022729"/>
    </source>
</evidence>
<reference evidence="7 8" key="1">
    <citation type="submission" date="2018-04" db="EMBL/GenBank/DDBJ databases">
        <title>Genomic Encyclopedia of Archaeal and Bacterial Type Strains, Phase II (KMG-II): from individual species to whole genera.</title>
        <authorList>
            <person name="Goeker M."/>
        </authorList>
    </citation>
    <scope>NUCLEOTIDE SEQUENCE [LARGE SCALE GENOMIC DNA]</scope>
    <source>
        <strain evidence="7 8">DSM 100162</strain>
    </source>
</reference>
<dbReference type="OrthoDB" id="9766127at2"/>
<gene>
    <name evidence="7" type="ORF">C8N40_101437</name>
</gene>
<organism evidence="7 8">
    <name type="scientific">Pontibacter mucosus</name>
    <dbReference type="NCBI Taxonomy" id="1649266"/>
    <lineage>
        <taxon>Bacteria</taxon>
        <taxon>Pseudomonadati</taxon>
        <taxon>Bacteroidota</taxon>
        <taxon>Cytophagia</taxon>
        <taxon>Cytophagales</taxon>
        <taxon>Hymenobacteraceae</taxon>
        <taxon>Pontibacter</taxon>
    </lineage>
</organism>
<proteinExistence type="predicted"/>
<feature type="chain" id="PRO_5015656547" evidence="6">
    <location>
        <begin position="28"/>
        <end position="573"/>
    </location>
</feature>
<dbReference type="AlphaFoldDB" id="A0A2T5YTJ8"/>
<keyword evidence="2" id="KW-0479">Metal-binding</keyword>
<dbReference type="Pfam" id="PF01663">
    <property type="entry name" value="Phosphodiest"/>
    <property type="match status" value="1"/>
</dbReference>
<dbReference type="InterPro" id="IPR002591">
    <property type="entry name" value="Phosphodiest/P_Trfase"/>
</dbReference>
<keyword evidence="8" id="KW-1185">Reference proteome</keyword>
<dbReference type="SUPFAM" id="SSF53649">
    <property type="entry name" value="Alkaline phosphatase-like"/>
    <property type="match status" value="1"/>
</dbReference>
<dbReference type="Gene3D" id="3.30.1360.150">
    <property type="match status" value="1"/>
</dbReference>
<feature type="active site" description="Phosphothreonine intermediate" evidence="4">
    <location>
        <position position="106"/>
    </location>
</feature>
<dbReference type="NCBIfam" id="NF042991">
    <property type="entry name" value="alk_phos_PafA"/>
    <property type="match status" value="1"/>
</dbReference>
<name>A0A2T5YTJ8_9BACT</name>
<dbReference type="PANTHER" id="PTHR10151">
    <property type="entry name" value="ECTONUCLEOTIDE PYROPHOSPHATASE/PHOSPHODIESTERASE"/>
    <property type="match status" value="1"/>
</dbReference>
<evidence type="ECO:0000313" key="8">
    <source>
        <dbReference type="Proteomes" id="UP000244225"/>
    </source>
</evidence>
<keyword evidence="1 4" id="KW-0597">Phosphoprotein</keyword>
<dbReference type="EMBL" id="QBKI01000001">
    <property type="protein sequence ID" value="PTX22611.1"/>
    <property type="molecule type" value="Genomic_DNA"/>
</dbReference>
<feature type="binding site" evidence="5">
    <location>
        <position position="127"/>
    </location>
    <ligand>
        <name>substrate</name>
    </ligand>
</feature>
<protein>
    <submittedName>
        <fullName evidence="7">Putative AlkP superfamily pyrophosphatase or phosphodiesterase</fullName>
    </submittedName>
</protein>
<keyword evidence="3 6" id="KW-0732">Signal</keyword>
<feature type="signal peptide" evidence="6">
    <location>
        <begin position="1"/>
        <end position="27"/>
    </location>
</feature>
<evidence type="ECO:0000256" key="1">
    <source>
        <dbReference type="ARBA" id="ARBA00022553"/>
    </source>
</evidence>
<evidence type="ECO:0000313" key="7">
    <source>
        <dbReference type="EMBL" id="PTX22611.1"/>
    </source>
</evidence>
<evidence type="ECO:0000256" key="4">
    <source>
        <dbReference type="PIRSR" id="PIRSR031924-50"/>
    </source>
</evidence>
<dbReference type="InterPro" id="IPR017850">
    <property type="entry name" value="Alkaline_phosphatase_core_sf"/>
</dbReference>
<dbReference type="Proteomes" id="UP000244225">
    <property type="component" value="Unassembled WGS sequence"/>
</dbReference>
<dbReference type="GO" id="GO:0004035">
    <property type="term" value="F:alkaline phosphatase activity"/>
    <property type="evidence" value="ECO:0007669"/>
    <property type="project" value="InterPro"/>
</dbReference>
<evidence type="ECO:0000256" key="5">
    <source>
        <dbReference type="PIRSR" id="PIRSR031924-51"/>
    </source>
</evidence>
<dbReference type="CDD" id="cd16016">
    <property type="entry name" value="AP-SPAP"/>
    <property type="match status" value="1"/>
</dbReference>
<feature type="binding site" evidence="5">
    <location>
        <begin position="188"/>
        <end position="190"/>
    </location>
    <ligand>
        <name>substrate</name>
    </ligand>
</feature>
<sequence length="573" mass="63104">MRYKELLKSLGKVKATAAFALLLSACAGTTPSAPTAPANNNTNTLAAAEHPIQQRPKLIVGIVVDQMRYDYLYRYWDKYGNDGFKKMLTQGYNFKNTQYSYVPTYTGPGHASVYTGSVPALNGIVGNSWYEREKKATVYCVEDKTVQTVGSSSKAGLMSPANLKTTTITDELRLATNMKAKVVGVALKDRGSILPAGHLGNGAYWFDSESGNWITSTYYAQDLPQWVKEFNAKKLADQYLSKPWETLLPIEQYTESTADDMPWEGTLAGEQKPVFPHNVPALRGKDYELIRSVPAGNTITKDFALAALRGEGLGKDDVTDFLAVSFSTPDYVGHTFGPNSIEAQDVFLRLDREMAELISEIEKEVGQGEVLFFLTADHGAAHVPGYLQSLKVPAGVATSAVIRDSVDGYLDKVYGNADWVERYTNQQIYLNRTTIEGKKLNKADVEQRVAAYVLRFKGVMRAVTSSALQNSNWGTGMMARVESGYNAKRSGDVILLLEPGWFEGYGKDPKGTTHGSYSNYDTHVPLLWYGWKVQPGESEAEAAVADIAPTIAAWLYIQEPNGSVGRPLQVYMK</sequence>
<dbReference type="PANTHER" id="PTHR10151:SF120">
    <property type="entry name" value="BIS(5'-ADENOSYL)-TRIPHOSPHATASE"/>
    <property type="match status" value="1"/>
</dbReference>
<comment type="caution">
    <text evidence="7">The sequence shown here is derived from an EMBL/GenBank/DDBJ whole genome shotgun (WGS) entry which is preliminary data.</text>
</comment>
<accession>A0A2T5YTJ8</accession>